<proteinExistence type="predicted"/>
<evidence type="ECO:0000313" key="1">
    <source>
        <dbReference type="EMBL" id="QDU43077.1"/>
    </source>
</evidence>
<keyword evidence="2" id="KW-1185">Reference proteome</keyword>
<dbReference type="AlphaFoldDB" id="A0A517ZKU0"/>
<dbReference type="KEGG" id="sdyn:Mal52_15490"/>
<organism evidence="1 2">
    <name type="scientific">Symmachiella dynata</name>
    <dbReference type="NCBI Taxonomy" id="2527995"/>
    <lineage>
        <taxon>Bacteria</taxon>
        <taxon>Pseudomonadati</taxon>
        <taxon>Planctomycetota</taxon>
        <taxon>Planctomycetia</taxon>
        <taxon>Planctomycetales</taxon>
        <taxon>Planctomycetaceae</taxon>
        <taxon>Symmachiella</taxon>
    </lineage>
</organism>
<dbReference type="Proteomes" id="UP000319383">
    <property type="component" value="Chromosome"/>
</dbReference>
<name>A0A517ZKU0_9PLAN</name>
<dbReference type="EMBL" id="CP036276">
    <property type="protein sequence ID" value="QDU43077.1"/>
    <property type="molecule type" value="Genomic_DNA"/>
</dbReference>
<accession>A0A517ZKU0</accession>
<gene>
    <name evidence="1" type="ORF">Mal52_15490</name>
</gene>
<protein>
    <submittedName>
        <fullName evidence="1">Uncharacterized protein</fullName>
    </submittedName>
</protein>
<sequence>MSTRIRVFMFFAIGHMALVALGMAHIGVLPTTTIPGKALRVYTGVSGADKGYGFFAPGVRHQERAVFLMTDAEGRQWEGDLGFGESAEANLRLGSTANVLREVDDETAFHFMRSMAAKMFQRHPTAQTIKVQVQAYGIKLPGTSNGVPAIDFPTMAEFRSGQQPEWIDLYSLTFQADEAGQTVAVLDNQGMLK</sequence>
<evidence type="ECO:0000313" key="2">
    <source>
        <dbReference type="Proteomes" id="UP000319383"/>
    </source>
</evidence>
<reference evidence="1 2" key="1">
    <citation type="submission" date="2019-02" db="EMBL/GenBank/DDBJ databases">
        <title>Deep-cultivation of Planctomycetes and their phenomic and genomic characterization uncovers novel biology.</title>
        <authorList>
            <person name="Wiegand S."/>
            <person name="Jogler M."/>
            <person name="Boedeker C."/>
            <person name="Pinto D."/>
            <person name="Vollmers J."/>
            <person name="Rivas-Marin E."/>
            <person name="Kohn T."/>
            <person name="Peeters S.H."/>
            <person name="Heuer A."/>
            <person name="Rast P."/>
            <person name="Oberbeckmann S."/>
            <person name="Bunk B."/>
            <person name="Jeske O."/>
            <person name="Meyerdierks A."/>
            <person name="Storesund J.E."/>
            <person name="Kallscheuer N."/>
            <person name="Luecker S."/>
            <person name="Lage O.M."/>
            <person name="Pohl T."/>
            <person name="Merkel B.J."/>
            <person name="Hornburger P."/>
            <person name="Mueller R.-W."/>
            <person name="Bruemmer F."/>
            <person name="Labrenz M."/>
            <person name="Spormann A.M."/>
            <person name="Op den Camp H."/>
            <person name="Overmann J."/>
            <person name="Amann R."/>
            <person name="Jetten M.S.M."/>
            <person name="Mascher T."/>
            <person name="Medema M.H."/>
            <person name="Devos D.P."/>
            <person name="Kaster A.-K."/>
            <person name="Ovreas L."/>
            <person name="Rohde M."/>
            <person name="Galperin M.Y."/>
            <person name="Jogler C."/>
        </authorList>
    </citation>
    <scope>NUCLEOTIDE SEQUENCE [LARGE SCALE GENOMIC DNA]</scope>
    <source>
        <strain evidence="1 2">Mal52</strain>
    </source>
</reference>
<dbReference type="RefSeq" id="WP_145375115.1">
    <property type="nucleotide sequence ID" value="NZ_CP036276.1"/>
</dbReference>